<evidence type="ECO:0000256" key="4">
    <source>
        <dbReference type="SAM" id="MobiDB-lite"/>
    </source>
</evidence>
<dbReference type="InterPro" id="IPR036291">
    <property type="entry name" value="NAD(P)-bd_dom_sf"/>
</dbReference>
<name>A0ABR4XCS2_9MICO</name>
<dbReference type="Pfam" id="PF22725">
    <property type="entry name" value="GFO_IDH_MocA_C3"/>
    <property type="match status" value="1"/>
</dbReference>
<protein>
    <submittedName>
        <fullName evidence="7">Oxidoreductase</fullName>
    </submittedName>
</protein>
<feature type="domain" description="GFO/IDH/MocA-like oxidoreductase" evidence="6">
    <location>
        <begin position="156"/>
        <end position="269"/>
    </location>
</feature>
<dbReference type="SUPFAM" id="SSF51735">
    <property type="entry name" value="NAD(P)-binding Rossmann-fold domains"/>
    <property type="match status" value="1"/>
</dbReference>
<keyword evidence="8" id="KW-1185">Reference proteome</keyword>
<comment type="caution">
    <text evidence="7">The sequence shown here is derived from an EMBL/GenBank/DDBJ whole genome shotgun (WGS) entry which is preliminary data.</text>
</comment>
<dbReference type="Gene3D" id="3.30.360.10">
    <property type="entry name" value="Dihydrodipicolinate Reductase, domain 2"/>
    <property type="match status" value="1"/>
</dbReference>
<reference evidence="7 8" key="1">
    <citation type="submission" date="2013-08" db="EMBL/GenBank/DDBJ databases">
        <title>The genome sequence of Knoellia flava.</title>
        <authorList>
            <person name="Zhu W."/>
            <person name="Wang G."/>
        </authorList>
    </citation>
    <scope>NUCLEOTIDE SEQUENCE [LARGE SCALE GENOMIC DNA]</scope>
    <source>
        <strain evidence="7 8">TL1</strain>
    </source>
</reference>
<dbReference type="PANTHER" id="PTHR22604:SF105">
    <property type="entry name" value="TRANS-1,2-DIHYDROBENZENE-1,2-DIOL DEHYDROGENASE"/>
    <property type="match status" value="1"/>
</dbReference>
<sequence>MREDESVTLTALPEPRTPDPRSAPSLRWGVLGPGYIAREMAAALRDETGQVLQAVASRDLSRAQAFADDFGVHTAYGSYEELVADPAVDAVYVATPHSEHHAQSLLALGAGKPVLVEKAFTRNAAEAREVLFAAADKGLLALEAMWTRFLPGVDVVRQCLEQGLLGEVENVFADHGQPLFPNGPQRLSDPALAGGALLDLGIYPTSFASFALGGIESVTASGRLTDEGVDAEETILVTGRNGGHGLLHATMTSRTPTTASINGTEGRLELGDPDDPQNRWYAPSRVRFVSRDAGTELSWEPERREHGLHFEVCEAARCIDAGLTESPLLPAAETLRIMEVLDEVRSQVGVRYPGE</sequence>
<evidence type="ECO:0000313" key="8">
    <source>
        <dbReference type="Proteomes" id="UP000029990"/>
    </source>
</evidence>
<dbReference type="Pfam" id="PF01408">
    <property type="entry name" value="GFO_IDH_MocA"/>
    <property type="match status" value="1"/>
</dbReference>
<dbReference type="PANTHER" id="PTHR22604">
    <property type="entry name" value="OXIDOREDUCTASES"/>
    <property type="match status" value="1"/>
</dbReference>
<proteinExistence type="inferred from homology"/>
<evidence type="ECO:0000313" key="7">
    <source>
        <dbReference type="EMBL" id="KGN29242.1"/>
    </source>
</evidence>
<evidence type="ECO:0000256" key="1">
    <source>
        <dbReference type="ARBA" id="ARBA00010928"/>
    </source>
</evidence>
<keyword evidence="2" id="KW-0560">Oxidoreductase</keyword>
<dbReference type="InterPro" id="IPR050984">
    <property type="entry name" value="Gfo/Idh/MocA_domain"/>
</dbReference>
<dbReference type="InterPro" id="IPR000683">
    <property type="entry name" value="Gfo/Idh/MocA-like_OxRdtase_N"/>
</dbReference>
<evidence type="ECO:0000256" key="3">
    <source>
        <dbReference type="ARBA" id="ARBA00023027"/>
    </source>
</evidence>
<dbReference type="Gene3D" id="3.40.50.720">
    <property type="entry name" value="NAD(P)-binding Rossmann-like Domain"/>
    <property type="match status" value="1"/>
</dbReference>
<feature type="domain" description="Gfo/Idh/MocA-like oxidoreductase N-terminal" evidence="5">
    <location>
        <begin position="26"/>
        <end position="140"/>
    </location>
</feature>
<gene>
    <name evidence="7" type="ORF">N798_14635</name>
</gene>
<evidence type="ECO:0000259" key="5">
    <source>
        <dbReference type="Pfam" id="PF01408"/>
    </source>
</evidence>
<accession>A0ABR4XCS2</accession>
<dbReference type="SUPFAM" id="SSF55347">
    <property type="entry name" value="Glyceraldehyde-3-phosphate dehydrogenase-like, C-terminal domain"/>
    <property type="match status" value="1"/>
</dbReference>
<evidence type="ECO:0000256" key="2">
    <source>
        <dbReference type="ARBA" id="ARBA00023002"/>
    </source>
</evidence>
<evidence type="ECO:0000259" key="6">
    <source>
        <dbReference type="Pfam" id="PF22725"/>
    </source>
</evidence>
<organism evidence="7 8">
    <name type="scientific">Knoellia flava TL1</name>
    <dbReference type="NCBI Taxonomy" id="1385518"/>
    <lineage>
        <taxon>Bacteria</taxon>
        <taxon>Bacillati</taxon>
        <taxon>Actinomycetota</taxon>
        <taxon>Actinomycetes</taxon>
        <taxon>Micrococcales</taxon>
        <taxon>Intrasporangiaceae</taxon>
        <taxon>Knoellia</taxon>
    </lineage>
</organism>
<keyword evidence="3" id="KW-0520">NAD</keyword>
<dbReference type="InterPro" id="IPR055170">
    <property type="entry name" value="GFO_IDH_MocA-like_dom"/>
</dbReference>
<dbReference type="EMBL" id="AVPI01000056">
    <property type="protein sequence ID" value="KGN29242.1"/>
    <property type="molecule type" value="Genomic_DNA"/>
</dbReference>
<dbReference type="Proteomes" id="UP000029990">
    <property type="component" value="Unassembled WGS sequence"/>
</dbReference>
<feature type="region of interest" description="Disordered" evidence="4">
    <location>
        <begin position="1"/>
        <end position="24"/>
    </location>
</feature>
<comment type="similarity">
    <text evidence="1">Belongs to the Gfo/Idh/MocA family.</text>
</comment>